<dbReference type="PANTHER" id="PTHR42713:SF3">
    <property type="entry name" value="TRANSCRIPTIONAL REGULATORY PROTEIN HPTR"/>
    <property type="match status" value="1"/>
</dbReference>
<name>A0A1C1A6Z4_9BACL</name>
<comment type="caution">
    <text evidence="11">The sequence shown here is derived from an EMBL/GenBank/DDBJ whole genome shotgun (WGS) entry which is preliminary data.</text>
</comment>
<dbReference type="GO" id="GO:0003700">
    <property type="term" value="F:DNA-binding transcription factor activity"/>
    <property type="evidence" value="ECO:0007669"/>
    <property type="project" value="InterPro"/>
</dbReference>
<protein>
    <submittedName>
        <fullName evidence="11">AraC family transcriptional regulator</fullName>
    </submittedName>
</protein>
<dbReference type="PROSITE" id="PS01124">
    <property type="entry name" value="HTH_ARAC_FAMILY_2"/>
    <property type="match status" value="1"/>
</dbReference>
<evidence type="ECO:0000256" key="2">
    <source>
        <dbReference type="ARBA" id="ARBA00022490"/>
    </source>
</evidence>
<dbReference type="PANTHER" id="PTHR42713">
    <property type="entry name" value="HISTIDINE KINASE-RELATED"/>
    <property type="match status" value="1"/>
</dbReference>
<dbReference type="Pfam" id="PF00072">
    <property type="entry name" value="Response_reg"/>
    <property type="match status" value="1"/>
</dbReference>
<dbReference type="InterPro" id="IPR051552">
    <property type="entry name" value="HptR"/>
</dbReference>
<sequence>MYRILIVDDEPMIRKGLQKLVEQSELPIESLRTAENGVVALQRIKEERPDFVFTDIRMPKMDGLELCQHVAEMDADIQVVVISGYGDFEYAQKCVSYGVKEYLLKPVSVKGFKGVLEKLIRTKSKVSSESFIAVTLLEQWASRMEQAVWMLQDAELDLVLDEIQEELKTKHFKLNRVVDMLAEINTLLEQRLNARDVYVMQRDFDLAGAENEEAVWACFTAAIHGYLEELKAKRKGKLKDPVEEAKLYIESHLAEEVSLEEVADHIGLNPSYFSQLFKQSTQETFVQYRTRRRMEKAKKLLQQPQWRITDISGEVGYADHPHFTKTFKKYEGCLPSEYRQQMGIRA</sequence>
<gene>
    <name evidence="11" type="ORF">A8709_02255</name>
</gene>
<evidence type="ECO:0000259" key="9">
    <source>
        <dbReference type="PROSITE" id="PS01124"/>
    </source>
</evidence>
<comment type="subcellular location">
    <subcellularLocation>
        <location evidence="1">Cytoplasm</location>
    </subcellularLocation>
</comment>
<keyword evidence="5" id="KW-0805">Transcription regulation</keyword>
<dbReference type="Pfam" id="PF12833">
    <property type="entry name" value="HTH_18"/>
    <property type="match status" value="1"/>
</dbReference>
<keyword evidence="4" id="KW-0902">Two-component regulatory system</keyword>
<dbReference type="SUPFAM" id="SSF52172">
    <property type="entry name" value="CheY-like"/>
    <property type="match status" value="1"/>
</dbReference>
<evidence type="ECO:0000256" key="3">
    <source>
        <dbReference type="ARBA" id="ARBA00022553"/>
    </source>
</evidence>
<keyword evidence="3 8" id="KW-0597">Phosphoprotein</keyword>
<dbReference type="PROSITE" id="PS50110">
    <property type="entry name" value="RESPONSE_REGULATORY"/>
    <property type="match status" value="1"/>
</dbReference>
<reference evidence="12" key="1">
    <citation type="submission" date="2016-05" db="EMBL/GenBank/DDBJ databases">
        <title>Paenibacillus oryzae. sp. nov., isolated from the rice root.</title>
        <authorList>
            <person name="Zhang J."/>
            <person name="Zhang X."/>
        </authorList>
    </citation>
    <scope>NUCLEOTIDE SEQUENCE [LARGE SCALE GENOMIC DNA]</scope>
    <source>
        <strain evidence="12">KCTC13222</strain>
    </source>
</reference>
<keyword evidence="12" id="KW-1185">Reference proteome</keyword>
<dbReference type="InterPro" id="IPR020449">
    <property type="entry name" value="Tscrpt_reg_AraC-type_HTH"/>
</dbReference>
<keyword evidence="6" id="KW-0238">DNA-binding</keyword>
<dbReference type="Gene3D" id="3.40.50.2300">
    <property type="match status" value="1"/>
</dbReference>
<dbReference type="GO" id="GO:0000160">
    <property type="term" value="P:phosphorelay signal transduction system"/>
    <property type="evidence" value="ECO:0007669"/>
    <property type="project" value="UniProtKB-KW"/>
</dbReference>
<dbReference type="SUPFAM" id="SSF46689">
    <property type="entry name" value="Homeodomain-like"/>
    <property type="match status" value="2"/>
</dbReference>
<feature type="domain" description="Response regulatory" evidence="10">
    <location>
        <begin position="3"/>
        <end position="120"/>
    </location>
</feature>
<evidence type="ECO:0000313" key="11">
    <source>
        <dbReference type="EMBL" id="OCT16278.1"/>
    </source>
</evidence>
<organism evidence="11 12">
    <name type="scientific">Paenibacillus pectinilyticus</name>
    <dbReference type="NCBI Taxonomy" id="512399"/>
    <lineage>
        <taxon>Bacteria</taxon>
        <taxon>Bacillati</taxon>
        <taxon>Bacillota</taxon>
        <taxon>Bacilli</taxon>
        <taxon>Bacillales</taxon>
        <taxon>Paenibacillaceae</taxon>
        <taxon>Paenibacillus</taxon>
    </lineage>
</organism>
<accession>A0A1C1A6Z4</accession>
<evidence type="ECO:0000313" key="12">
    <source>
        <dbReference type="Proteomes" id="UP000093309"/>
    </source>
</evidence>
<dbReference type="InterPro" id="IPR009057">
    <property type="entry name" value="Homeodomain-like_sf"/>
</dbReference>
<dbReference type="InterPro" id="IPR011006">
    <property type="entry name" value="CheY-like_superfamily"/>
</dbReference>
<evidence type="ECO:0000256" key="7">
    <source>
        <dbReference type="ARBA" id="ARBA00023163"/>
    </source>
</evidence>
<dbReference type="STRING" id="512399.A8709_02255"/>
<dbReference type="OrthoDB" id="9788446at2"/>
<dbReference type="InterPro" id="IPR001789">
    <property type="entry name" value="Sig_transdc_resp-reg_receiver"/>
</dbReference>
<dbReference type="CDD" id="cd17536">
    <property type="entry name" value="REC_YesN-like"/>
    <property type="match status" value="1"/>
</dbReference>
<dbReference type="SMART" id="SM00448">
    <property type="entry name" value="REC"/>
    <property type="match status" value="1"/>
</dbReference>
<dbReference type="Proteomes" id="UP000093309">
    <property type="component" value="Unassembled WGS sequence"/>
</dbReference>
<dbReference type="SMART" id="SM00342">
    <property type="entry name" value="HTH_ARAC"/>
    <property type="match status" value="1"/>
</dbReference>
<evidence type="ECO:0000259" key="10">
    <source>
        <dbReference type="PROSITE" id="PS50110"/>
    </source>
</evidence>
<dbReference type="RefSeq" id="WP_065851050.1">
    <property type="nucleotide sequence ID" value="NZ_LYPC01000011.1"/>
</dbReference>
<dbReference type="PRINTS" id="PR00032">
    <property type="entry name" value="HTHARAC"/>
</dbReference>
<evidence type="ECO:0000256" key="1">
    <source>
        <dbReference type="ARBA" id="ARBA00004496"/>
    </source>
</evidence>
<dbReference type="GO" id="GO:0043565">
    <property type="term" value="F:sequence-specific DNA binding"/>
    <property type="evidence" value="ECO:0007669"/>
    <property type="project" value="InterPro"/>
</dbReference>
<dbReference type="Gene3D" id="1.10.10.60">
    <property type="entry name" value="Homeodomain-like"/>
    <property type="match status" value="2"/>
</dbReference>
<evidence type="ECO:0000256" key="6">
    <source>
        <dbReference type="ARBA" id="ARBA00023125"/>
    </source>
</evidence>
<evidence type="ECO:0000256" key="8">
    <source>
        <dbReference type="PROSITE-ProRule" id="PRU00169"/>
    </source>
</evidence>
<feature type="domain" description="HTH araC/xylS-type" evidence="9">
    <location>
        <begin position="243"/>
        <end position="341"/>
    </location>
</feature>
<proteinExistence type="predicted"/>
<dbReference type="InterPro" id="IPR018060">
    <property type="entry name" value="HTH_AraC"/>
</dbReference>
<dbReference type="GO" id="GO:0005737">
    <property type="term" value="C:cytoplasm"/>
    <property type="evidence" value="ECO:0007669"/>
    <property type="project" value="UniProtKB-SubCell"/>
</dbReference>
<feature type="modified residue" description="4-aspartylphosphate" evidence="8">
    <location>
        <position position="55"/>
    </location>
</feature>
<keyword evidence="7" id="KW-0804">Transcription</keyword>
<evidence type="ECO:0000256" key="4">
    <source>
        <dbReference type="ARBA" id="ARBA00023012"/>
    </source>
</evidence>
<evidence type="ECO:0000256" key="5">
    <source>
        <dbReference type="ARBA" id="ARBA00023015"/>
    </source>
</evidence>
<keyword evidence="2" id="KW-0963">Cytoplasm</keyword>
<dbReference type="EMBL" id="LYPC01000011">
    <property type="protein sequence ID" value="OCT16278.1"/>
    <property type="molecule type" value="Genomic_DNA"/>
</dbReference>
<dbReference type="AlphaFoldDB" id="A0A1C1A6Z4"/>